<dbReference type="InterPro" id="IPR023299">
    <property type="entry name" value="ATPase_P-typ_cyto_dom_N"/>
</dbReference>
<gene>
    <name evidence="1" type="ORF">LSAT_V11C300119910</name>
</gene>
<dbReference type="SUPFAM" id="SSF81660">
    <property type="entry name" value="Metal cation-transporting ATPase, ATP-binding domain N"/>
    <property type="match status" value="1"/>
</dbReference>
<evidence type="ECO:0000313" key="2">
    <source>
        <dbReference type="Proteomes" id="UP000235145"/>
    </source>
</evidence>
<comment type="caution">
    <text evidence="1">The sequence shown here is derived from an EMBL/GenBank/DDBJ whole genome shotgun (WGS) entry which is preliminary data.</text>
</comment>
<dbReference type="GO" id="GO:0000166">
    <property type="term" value="F:nucleotide binding"/>
    <property type="evidence" value="ECO:0007669"/>
    <property type="project" value="InterPro"/>
</dbReference>
<reference evidence="1 2" key="1">
    <citation type="journal article" date="2017" name="Nat. Commun.">
        <title>Genome assembly with in vitro proximity ligation data and whole-genome triplication in lettuce.</title>
        <authorList>
            <person name="Reyes-Chin-Wo S."/>
            <person name="Wang Z."/>
            <person name="Yang X."/>
            <person name="Kozik A."/>
            <person name="Arikit S."/>
            <person name="Song C."/>
            <person name="Xia L."/>
            <person name="Froenicke L."/>
            <person name="Lavelle D.O."/>
            <person name="Truco M.J."/>
            <person name="Xia R."/>
            <person name="Zhu S."/>
            <person name="Xu C."/>
            <person name="Xu H."/>
            <person name="Xu X."/>
            <person name="Cox K."/>
            <person name="Korf I."/>
            <person name="Meyers B.C."/>
            <person name="Michelmore R.W."/>
        </authorList>
    </citation>
    <scope>NUCLEOTIDE SEQUENCE [LARGE SCALE GENOMIC DNA]</scope>
    <source>
        <strain evidence="2">cv. Salinas</strain>
        <tissue evidence="1">Seedlings</tissue>
    </source>
</reference>
<dbReference type="Proteomes" id="UP000235145">
    <property type="component" value="Unassembled WGS sequence"/>
</dbReference>
<evidence type="ECO:0000313" key="1">
    <source>
        <dbReference type="EMBL" id="KAJ0215103.1"/>
    </source>
</evidence>
<proteinExistence type="predicted"/>
<dbReference type="PANTHER" id="PTHR24092:SF157">
    <property type="entry name" value="PHOSPHOLIPID-TRANSPORTING ATPASE"/>
    <property type="match status" value="1"/>
</dbReference>
<sequence length="101" mass="12017">MALCHTGIAVETEGINKLHYEAESPKEVTFLYVAQEFGYQFWKRTQSSMFVREINTNRAHELQRKYEVLNLLEFNRSRKRMSLITTDEYGRIFLFCKVADE</sequence>
<dbReference type="EMBL" id="NBSK02000003">
    <property type="protein sequence ID" value="KAJ0215103.1"/>
    <property type="molecule type" value="Genomic_DNA"/>
</dbReference>
<organism evidence="1 2">
    <name type="scientific">Lactuca sativa</name>
    <name type="common">Garden lettuce</name>
    <dbReference type="NCBI Taxonomy" id="4236"/>
    <lineage>
        <taxon>Eukaryota</taxon>
        <taxon>Viridiplantae</taxon>
        <taxon>Streptophyta</taxon>
        <taxon>Embryophyta</taxon>
        <taxon>Tracheophyta</taxon>
        <taxon>Spermatophyta</taxon>
        <taxon>Magnoliopsida</taxon>
        <taxon>eudicotyledons</taxon>
        <taxon>Gunneridae</taxon>
        <taxon>Pentapetalae</taxon>
        <taxon>asterids</taxon>
        <taxon>campanulids</taxon>
        <taxon>Asterales</taxon>
        <taxon>Asteraceae</taxon>
        <taxon>Cichorioideae</taxon>
        <taxon>Cichorieae</taxon>
        <taxon>Lactucinae</taxon>
        <taxon>Lactuca</taxon>
    </lineage>
</organism>
<name>A0A9R1W154_LACSA</name>
<protein>
    <submittedName>
        <fullName evidence="1">Uncharacterized protein</fullName>
    </submittedName>
</protein>
<dbReference type="PANTHER" id="PTHR24092">
    <property type="entry name" value="PROBABLE PHOSPHOLIPID-TRANSPORTING ATPASE"/>
    <property type="match status" value="1"/>
</dbReference>
<dbReference type="AlphaFoldDB" id="A0A9R1W154"/>
<accession>A0A9R1W154</accession>
<dbReference type="Gene3D" id="3.40.1110.10">
    <property type="entry name" value="Calcium-transporting ATPase, cytoplasmic domain N"/>
    <property type="match status" value="1"/>
</dbReference>
<keyword evidence="2" id="KW-1185">Reference proteome</keyword>